<accession>A0A8S0SJL7</accession>
<dbReference type="EMBL" id="CACTIH010005430">
    <property type="protein sequence ID" value="CAA2992050.1"/>
    <property type="molecule type" value="Genomic_DNA"/>
</dbReference>
<evidence type="ECO:0000313" key="2">
    <source>
        <dbReference type="EMBL" id="CAA2992050.1"/>
    </source>
</evidence>
<feature type="region of interest" description="Disordered" evidence="1">
    <location>
        <begin position="143"/>
        <end position="162"/>
    </location>
</feature>
<reference evidence="2 3" key="1">
    <citation type="submission" date="2019-12" db="EMBL/GenBank/DDBJ databases">
        <authorList>
            <person name="Alioto T."/>
            <person name="Alioto T."/>
            <person name="Gomez Garrido J."/>
        </authorList>
    </citation>
    <scope>NUCLEOTIDE SEQUENCE [LARGE SCALE GENOMIC DNA]</scope>
</reference>
<evidence type="ECO:0000256" key="1">
    <source>
        <dbReference type="SAM" id="MobiDB-lite"/>
    </source>
</evidence>
<dbReference type="Gramene" id="OE9A037103T1">
    <property type="protein sequence ID" value="OE9A037103C1"/>
    <property type="gene ID" value="OE9A037103"/>
</dbReference>
<dbReference type="Proteomes" id="UP000594638">
    <property type="component" value="Unassembled WGS sequence"/>
</dbReference>
<gene>
    <name evidence="2" type="ORF">OLEA9_A037103</name>
</gene>
<evidence type="ECO:0000313" key="3">
    <source>
        <dbReference type="Proteomes" id="UP000594638"/>
    </source>
</evidence>
<name>A0A8S0SJL7_OLEEU</name>
<dbReference type="AlphaFoldDB" id="A0A8S0SJL7"/>
<sequence>MTELESNNTKLNLAGVAIVPKELIEDSFETWKNCLKNYFIGNGLRDVVSKESKLDKTNKHEREKWKKKNALALHAIQLLCGSAIYSKFKDHISTRYVWTDLTERDWARVRQPAPSSDHDEESHVEENAHCCLVGSKKLRIIAKEGTRPVDSKEGDKKREDRK</sequence>
<proteinExistence type="predicted"/>
<comment type="caution">
    <text evidence="2">The sequence shown here is derived from an EMBL/GenBank/DDBJ whole genome shotgun (WGS) entry which is preliminary data.</text>
</comment>
<keyword evidence="3" id="KW-1185">Reference proteome</keyword>
<dbReference type="OrthoDB" id="8063676at2759"/>
<organism evidence="2 3">
    <name type="scientific">Olea europaea subsp. europaea</name>
    <dbReference type="NCBI Taxonomy" id="158383"/>
    <lineage>
        <taxon>Eukaryota</taxon>
        <taxon>Viridiplantae</taxon>
        <taxon>Streptophyta</taxon>
        <taxon>Embryophyta</taxon>
        <taxon>Tracheophyta</taxon>
        <taxon>Spermatophyta</taxon>
        <taxon>Magnoliopsida</taxon>
        <taxon>eudicotyledons</taxon>
        <taxon>Gunneridae</taxon>
        <taxon>Pentapetalae</taxon>
        <taxon>asterids</taxon>
        <taxon>lamiids</taxon>
        <taxon>Lamiales</taxon>
        <taxon>Oleaceae</taxon>
        <taxon>Oleeae</taxon>
        <taxon>Olea</taxon>
    </lineage>
</organism>
<protein>
    <submittedName>
        <fullName evidence="2">Uncharacterized protein</fullName>
    </submittedName>
</protein>